<accession>A0AAW7XRZ4</accession>
<evidence type="ECO:0000256" key="1">
    <source>
        <dbReference type="SAM" id="MobiDB-lite"/>
    </source>
</evidence>
<evidence type="ECO:0000259" key="2">
    <source>
        <dbReference type="Pfam" id="PF10135"/>
    </source>
</evidence>
<dbReference type="Proteomes" id="UP001169823">
    <property type="component" value="Unassembled WGS sequence"/>
</dbReference>
<dbReference type="AlphaFoldDB" id="A0AAW7XRZ4"/>
<sequence length="96" mass="9906">MSSISIVPAANPQPPIPSQDEKLRDAADKLEATFLAEMLKSAGFGKTSEMFGGGAGEDQFASFLVQAQAEQMVKAGGIGLAEQIFNALKGDSNGSS</sequence>
<dbReference type="RefSeq" id="WP_303482309.1">
    <property type="nucleotide sequence ID" value="NZ_JAUOPJ010000005.1"/>
</dbReference>
<dbReference type="Pfam" id="PF10135">
    <property type="entry name" value="Rod-binding"/>
    <property type="match status" value="1"/>
</dbReference>
<comment type="caution">
    <text evidence="3">The sequence shown here is derived from an EMBL/GenBank/DDBJ whole genome shotgun (WGS) entry which is preliminary data.</text>
</comment>
<evidence type="ECO:0000313" key="4">
    <source>
        <dbReference type="Proteomes" id="UP001169823"/>
    </source>
</evidence>
<reference evidence="3" key="1">
    <citation type="submission" date="2023-07" db="EMBL/GenBank/DDBJ databases">
        <title>Genome content predicts the carbon catabolic preferences of heterotrophic bacteria.</title>
        <authorList>
            <person name="Gralka M."/>
        </authorList>
    </citation>
    <scope>NUCLEOTIDE SEQUENCE</scope>
    <source>
        <strain evidence="3">I2M02</strain>
    </source>
</reference>
<proteinExistence type="predicted"/>
<organism evidence="3 4">
    <name type="scientific">Celeribacter halophilus</name>
    <dbReference type="NCBI Taxonomy" id="576117"/>
    <lineage>
        <taxon>Bacteria</taxon>
        <taxon>Pseudomonadati</taxon>
        <taxon>Pseudomonadota</taxon>
        <taxon>Alphaproteobacteria</taxon>
        <taxon>Rhodobacterales</taxon>
        <taxon>Roseobacteraceae</taxon>
        <taxon>Celeribacter</taxon>
    </lineage>
</organism>
<gene>
    <name evidence="3" type="ORF">Q4494_06825</name>
</gene>
<evidence type="ECO:0000313" key="3">
    <source>
        <dbReference type="EMBL" id="MDO6456785.1"/>
    </source>
</evidence>
<feature type="domain" description="Flagellar protein FlgJ N-terminal" evidence="2">
    <location>
        <begin position="38"/>
        <end position="85"/>
    </location>
</feature>
<name>A0AAW7XRZ4_9RHOB</name>
<protein>
    <submittedName>
        <fullName evidence="3">Rod-binding protein</fullName>
    </submittedName>
</protein>
<dbReference type="EMBL" id="JAUOPJ010000005">
    <property type="protein sequence ID" value="MDO6456785.1"/>
    <property type="molecule type" value="Genomic_DNA"/>
</dbReference>
<dbReference type="InterPro" id="IPR019301">
    <property type="entry name" value="Flagellar_prot_FlgJ_N"/>
</dbReference>
<feature type="region of interest" description="Disordered" evidence="1">
    <location>
        <begin position="1"/>
        <end position="23"/>
    </location>
</feature>